<gene>
    <name evidence="4" type="ORF">FEN17_09300</name>
</gene>
<dbReference type="GO" id="GO:0016989">
    <property type="term" value="F:sigma factor antagonist activity"/>
    <property type="evidence" value="ECO:0007669"/>
    <property type="project" value="TreeGrafter"/>
</dbReference>
<proteinExistence type="predicted"/>
<name>A0A5R9L5V9_9BACT</name>
<feature type="domain" description="FecR protein" evidence="2">
    <location>
        <begin position="141"/>
        <end position="222"/>
    </location>
</feature>
<dbReference type="Gene3D" id="3.55.50.30">
    <property type="match status" value="1"/>
</dbReference>
<dbReference type="InterPro" id="IPR012373">
    <property type="entry name" value="Ferrdict_sens_TM"/>
</dbReference>
<evidence type="ECO:0000256" key="1">
    <source>
        <dbReference type="SAM" id="Phobius"/>
    </source>
</evidence>
<evidence type="ECO:0000313" key="4">
    <source>
        <dbReference type="EMBL" id="TLV03769.1"/>
    </source>
</evidence>
<dbReference type="PANTHER" id="PTHR30273">
    <property type="entry name" value="PERIPLASMIC SIGNAL SENSOR AND SIGMA FACTOR ACTIVATOR FECR-RELATED"/>
    <property type="match status" value="1"/>
</dbReference>
<keyword evidence="1" id="KW-0472">Membrane</keyword>
<dbReference type="OrthoDB" id="1452822at2"/>
<organism evidence="4 5">
    <name type="scientific">Dyadobacter luticola</name>
    <dbReference type="NCBI Taxonomy" id="1979387"/>
    <lineage>
        <taxon>Bacteria</taxon>
        <taxon>Pseudomonadati</taxon>
        <taxon>Bacteroidota</taxon>
        <taxon>Cytophagia</taxon>
        <taxon>Cytophagales</taxon>
        <taxon>Spirosomataceae</taxon>
        <taxon>Dyadobacter</taxon>
    </lineage>
</organism>
<evidence type="ECO:0000313" key="5">
    <source>
        <dbReference type="Proteomes" id="UP000306402"/>
    </source>
</evidence>
<keyword evidence="1" id="KW-0812">Transmembrane</keyword>
<dbReference type="EMBL" id="VCEJ01000002">
    <property type="protein sequence ID" value="TLV03769.1"/>
    <property type="molecule type" value="Genomic_DNA"/>
</dbReference>
<dbReference type="RefSeq" id="WP_138364979.1">
    <property type="nucleotide sequence ID" value="NZ_VCEJ01000002.1"/>
</dbReference>
<feature type="transmembrane region" description="Helical" evidence="1">
    <location>
        <begin position="97"/>
        <end position="117"/>
    </location>
</feature>
<evidence type="ECO:0000259" key="3">
    <source>
        <dbReference type="Pfam" id="PF16344"/>
    </source>
</evidence>
<dbReference type="Proteomes" id="UP000306402">
    <property type="component" value="Unassembled WGS sequence"/>
</dbReference>
<keyword evidence="1" id="KW-1133">Transmembrane helix</keyword>
<dbReference type="InterPro" id="IPR032508">
    <property type="entry name" value="FecR_C"/>
</dbReference>
<dbReference type="Pfam" id="PF04773">
    <property type="entry name" value="FecR"/>
    <property type="match status" value="1"/>
</dbReference>
<dbReference type="PIRSF" id="PIRSF018266">
    <property type="entry name" value="FecR"/>
    <property type="match status" value="1"/>
</dbReference>
<dbReference type="Pfam" id="PF16344">
    <property type="entry name" value="FecR_C"/>
    <property type="match status" value="1"/>
</dbReference>
<feature type="domain" description="Protein FecR C-terminal" evidence="3">
    <location>
        <begin position="265"/>
        <end position="331"/>
    </location>
</feature>
<dbReference type="AlphaFoldDB" id="A0A5R9L5V9"/>
<comment type="caution">
    <text evidence="4">The sequence shown here is derived from an EMBL/GenBank/DDBJ whole genome shotgun (WGS) entry which is preliminary data.</text>
</comment>
<dbReference type="Gene3D" id="2.60.120.1440">
    <property type="match status" value="1"/>
</dbReference>
<sequence>MKPEFNHHIDDLLVKSLLEEVTLAEQIEINQWLSDSDDHQRYFEDFETIWKQSKQLAIRSNVDENAAWDRFRKRVQTSREDFESGTRVVPLHPKKSFGIVRIAAMVALTALVGWLAYQFNFKHSGSEMVVIQSGTKTLVDTLPDGSVVTLNKKSTLSYPSQFNGDKREVTLTGEGFFEVTPNKEKPFIISVNDVTVRVVGTSFNVKDNSRETEVIVETGLVEVAKDHQKIKVKPMEKATVHHAAGDFSKEETSEEFHKYYRTGRLICDNTPLWRLVEILNESFGKEIVIENKQKRNLTINTTFEQDSLESILAVISETLAVTVEYKQGQIILK</sequence>
<keyword evidence="5" id="KW-1185">Reference proteome</keyword>
<evidence type="ECO:0000259" key="2">
    <source>
        <dbReference type="Pfam" id="PF04773"/>
    </source>
</evidence>
<protein>
    <submittedName>
        <fullName evidence="4">DUF4974 domain-containing protein</fullName>
    </submittedName>
</protein>
<accession>A0A5R9L5V9</accession>
<dbReference type="InterPro" id="IPR006860">
    <property type="entry name" value="FecR"/>
</dbReference>
<reference evidence="4 5" key="1">
    <citation type="submission" date="2019-05" db="EMBL/GenBank/DDBJ databases">
        <authorList>
            <person name="Qu J.-H."/>
        </authorList>
    </citation>
    <scope>NUCLEOTIDE SEQUENCE [LARGE SCALE GENOMIC DNA]</scope>
    <source>
        <strain evidence="4 5">T17</strain>
    </source>
</reference>
<dbReference type="PANTHER" id="PTHR30273:SF2">
    <property type="entry name" value="PROTEIN FECR"/>
    <property type="match status" value="1"/>
</dbReference>